<protein>
    <recommendedName>
        <fullName evidence="1">2-hydroxychromene-2-carboxylate isomerase</fullName>
        <ecNumber evidence="1">5.99.1.4</ecNumber>
    </recommendedName>
</protein>
<accession>A0ABR8A1S8</accession>
<keyword evidence="1" id="KW-0413">Isomerase</keyword>
<dbReference type="EMBL" id="JACJQB010000088">
    <property type="protein sequence ID" value="MBD2190147.1"/>
    <property type="molecule type" value="Genomic_DNA"/>
</dbReference>
<sequence>MPVTIDFYYGLGSRYSYLAASQIPCIESRFDCKFIWKPLLSGALIRLRPHNPFTDQPSSGQYDWNYRQEDAKRWADYYGIPFHEPKLKAIAPEMLAIAVLATREQQLITTFSQLLFQKIFAEQVEITVEILIESATSLGISEDIFRSALQSTEIYCELEKITQEAFRRGAFGVPTFFIGDAMFWGNDRLVLLENHLVNMSVHIYN</sequence>
<evidence type="ECO:0000313" key="4">
    <source>
        <dbReference type="Proteomes" id="UP000642094"/>
    </source>
</evidence>
<evidence type="ECO:0000259" key="2">
    <source>
        <dbReference type="Pfam" id="PF01323"/>
    </source>
</evidence>
<dbReference type="PANTHER" id="PTHR42943">
    <property type="entry name" value="GLUTATHIONE S-TRANSFERASE KAPPA"/>
    <property type="match status" value="1"/>
</dbReference>
<dbReference type="InterPro" id="IPR051924">
    <property type="entry name" value="GST_Kappa/NadH"/>
</dbReference>
<evidence type="ECO:0000256" key="1">
    <source>
        <dbReference type="PIRNR" id="PIRNR006386"/>
    </source>
</evidence>
<dbReference type="Pfam" id="PF01323">
    <property type="entry name" value="DSBA"/>
    <property type="match status" value="1"/>
</dbReference>
<proteinExistence type="inferred from homology"/>
<dbReference type="PIRSF" id="PIRSF006386">
    <property type="entry name" value="HCCAis_GSTk"/>
    <property type="match status" value="1"/>
</dbReference>
<gene>
    <name evidence="3" type="ORF">H6F41_18650</name>
</gene>
<dbReference type="EC" id="5.99.1.4" evidence="1"/>
<evidence type="ECO:0000313" key="3">
    <source>
        <dbReference type="EMBL" id="MBD2190147.1"/>
    </source>
</evidence>
<comment type="caution">
    <text evidence="3">The sequence shown here is derived from an EMBL/GenBank/DDBJ whole genome shotgun (WGS) entry which is preliminary data.</text>
</comment>
<keyword evidence="4" id="KW-1185">Reference proteome</keyword>
<feature type="domain" description="DSBA-like thioredoxin" evidence="2">
    <location>
        <begin position="4"/>
        <end position="196"/>
    </location>
</feature>
<organism evidence="3 4">
    <name type="scientific">Pseudanabaena mucicola FACHB-723</name>
    <dbReference type="NCBI Taxonomy" id="2692860"/>
    <lineage>
        <taxon>Bacteria</taxon>
        <taxon>Bacillati</taxon>
        <taxon>Cyanobacteriota</taxon>
        <taxon>Cyanophyceae</taxon>
        <taxon>Pseudanabaenales</taxon>
        <taxon>Pseudanabaenaceae</taxon>
        <taxon>Pseudanabaena</taxon>
    </lineage>
</organism>
<dbReference type="InterPro" id="IPR001853">
    <property type="entry name" value="DSBA-like_thioredoxin_dom"/>
</dbReference>
<dbReference type="SUPFAM" id="SSF52833">
    <property type="entry name" value="Thioredoxin-like"/>
    <property type="match status" value="1"/>
</dbReference>
<dbReference type="Gene3D" id="3.40.30.10">
    <property type="entry name" value="Glutaredoxin"/>
    <property type="match status" value="1"/>
</dbReference>
<reference evidence="3 4" key="1">
    <citation type="journal article" date="2020" name="ISME J.">
        <title>Comparative genomics reveals insights into cyanobacterial evolution and habitat adaptation.</title>
        <authorList>
            <person name="Chen M.Y."/>
            <person name="Teng W.K."/>
            <person name="Zhao L."/>
            <person name="Hu C.X."/>
            <person name="Zhou Y.K."/>
            <person name="Han B.P."/>
            <person name="Song L.R."/>
            <person name="Shu W.S."/>
        </authorList>
    </citation>
    <scope>NUCLEOTIDE SEQUENCE [LARGE SCALE GENOMIC DNA]</scope>
    <source>
        <strain evidence="3 4">FACHB-723</strain>
    </source>
</reference>
<dbReference type="PANTHER" id="PTHR42943:SF2">
    <property type="entry name" value="GLUTATHIONE S-TRANSFERASE KAPPA 1"/>
    <property type="match status" value="1"/>
</dbReference>
<comment type="catalytic activity">
    <reaction evidence="1">
        <text>2-hydroxychromene-2-carboxylate = (3E)-4-(2-hydroxyphenyl)-2-oxobut-3-enoate</text>
        <dbReference type="Rhea" id="RHEA:27401"/>
        <dbReference type="ChEBI" id="CHEBI:59350"/>
        <dbReference type="ChEBI" id="CHEBI:59353"/>
        <dbReference type="EC" id="5.99.1.4"/>
    </reaction>
</comment>
<dbReference type="InterPro" id="IPR014440">
    <property type="entry name" value="HCCAis_GSTk"/>
</dbReference>
<dbReference type="InterPro" id="IPR036249">
    <property type="entry name" value="Thioredoxin-like_sf"/>
</dbReference>
<name>A0ABR8A1S8_9CYAN</name>
<dbReference type="Proteomes" id="UP000642094">
    <property type="component" value="Unassembled WGS sequence"/>
</dbReference>
<dbReference type="RefSeq" id="WP_190404947.1">
    <property type="nucleotide sequence ID" value="NZ_JACJQB010000088.1"/>
</dbReference>
<comment type="similarity">
    <text evidence="1">Belongs to the GST superfamily. NadH family.</text>
</comment>